<accession>A0A8S4QBK1</accession>
<keyword evidence="1" id="KW-0520">NAD</keyword>
<organism evidence="4 5">
    <name type="scientific">Owenia fusiformis</name>
    <name type="common">Polychaete worm</name>
    <dbReference type="NCBI Taxonomy" id="6347"/>
    <lineage>
        <taxon>Eukaryota</taxon>
        <taxon>Metazoa</taxon>
        <taxon>Spiralia</taxon>
        <taxon>Lophotrochozoa</taxon>
        <taxon>Annelida</taxon>
        <taxon>Polychaeta</taxon>
        <taxon>Sedentaria</taxon>
        <taxon>Canalipalpata</taxon>
        <taxon>Sabellida</taxon>
        <taxon>Oweniida</taxon>
        <taxon>Oweniidae</taxon>
        <taxon>Owenia</taxon>
    </lineage>
</organism>
<dbReference type="InterPro" id="IPR051712">
    <property type="entry name" value="ARTD-AVP"/>
</dbReference>
<evidence type="ECO:0000313" key="4">
    <source>
        <dbReference type="EMBL" id="CAH1802942.1"/>
    </source>
</evidence>
<reference evidence="4" key="1">
    <citation type="submission" date="2022-03" db="EMBL/GenBank/DDBJ databases">
        <authorList>
            <person name="Martin C."/>
        </authorList>
    </citation>
    <scope>NUCLEOTIDE SEQUENCE</scope>
</reference>
<feature type="compositionally biased region" description="Low complexity" evidence="2">
    <location>
        <begin position="931"/>
        <end position="954"/>
    </location>
</feature>
<feature type="compositionally biased region" description="Polar residues" evidence="2">
    <location>
        <begin position="325"/>
        <end position="346"/>
    </location>
</feature>
<feature type="compositionally biased region" description="Basic and acidic residues" evidence="2">
    <location>
        <begin position="289"/>
        <end position="298"/>
    </location>
</feature>
<feature type="compositionally biased region" description="Basic residues" evidence="2">
    <location>
        <begin position="369"/>
        <end position="391"/>
    </location>
</feature>
<feature type="compositionally biased region" description="Low complexity" evidence="2">
    <location>
        <begin position="222"/>
        <end position="233"/>
    </location>
</feature>
<feature type="region of interest" description="Disordered" evidence="2">
    <location>
        <begin position="252"/>
        <end position="411"/>
    </location>
</feature>
<dbReference type="InterPro" id="IPR012317">
    <property type="entry name" value="Poly(ADP-ribose)pol_cat_dom"/>
</dbReference>
<feature type="compositionally biased region" description="Polar residues" evidence="2">
    <location>
        <begin position="161"/>
        <end position="176"/>
    </location>
</feature>
<feature type="compositionally biased region" description="Pro residues" evidence="2">
    <location>
        <begin position="964"/>
        <end position="975"/>
    </location>
</feature>
<feature type="compositionally biased region" description="Polar residues" evidence="2">
    <location>
        <begin position="86"/>
        <end position="100"/>
    </location>
</feature>
<dbReference type="PANTHER" id="PTHR45740">
    <property type="entry name" value="POLY [ADP-RIBOSE] POLYMERASE"/>
    <property type="match status" value="1"/>
</dbReference>
<keyword evidence="5" id="KW-1185">Reference proteome</keyword>
<dbReference type="Proteomes" id="UP000749559">
    <property type="component" value="Unassembled WGS sequence"/>
</dbReference>
<keyword evidence="1" id="KW-0328">Glycosyltransferase</keyword>
<feature type="region of interest" description="Disordered" evidence="2">
    <location>
        <begin position="926"/>
        <end position="1060"/>
    </location>
</feature>
<sequence>MDKKTEIDVIEIDSEDSDEIEVISETPATKTSDNDKDIVFIHDIKKPPKDGESTDDLSLGLPSNLGLAHDTNGLHDLWAMLDIDNQTAGDNIDGSTSSRSDTSKPDSKTPSPVTKKETTPATVTTNTNQGRKEAGTPVELLTLPNISGNGNGPFKDALIDNTVTKSDSALSDVTLKSETDGQSDDYSTDGSTLARSLTPNNSNDDFSVSDYDSHDGSVTPTNSNNGFSDSDSGTCQDRWQVISPKCAFSDSDSIASKSSSHLMGISPDQNSDSKFSSEVSSLSNSFSDHSSEESEKKFRWSRTKLSPQRRVQCGFSGDFDALPQYSRQSPQPSTSYQLNQVDNNNIKNRDAVTFEITDEPDNSSPTSNHPKKHSKSSKTKSKTKKSKKRDKVIRYDSSDSDSDFETSPSRRKKFKIHRSLSEVRDQSFSLSKKKKAELMNRSLSVCERKSEDEEKAEPIKLDLHKCCKCNRWSTGSVLSECTWGQHLACQTCVEPLAKAAIKDGGWVSCVVVACNSVYTTDQLRRTLPSMVVDILEEKNGGKELDYLSYLVQSAEEKEVPDVSQNASENNPPEEQYIPNLPGHWAPMLKTTKDYVLVDVEGGCPEYEQLAVDFHATMPFPDMEIISVKRIQNHMVWQFFSVKKTQMEQTNGKESIMERMLFHGTTDDLIGPICKTNFDWRVCGSNGTNYGKGSYFARDAKYSHVYTLAGRRGHLPTSKHRMISMQGANFPKILWAQARNIQIPAMNINPPPGLKVGSVTHSTIGGPQPNQSQVISSTSTRAPASQVGTPTSNIPAHGTNPRSSGSQQGYFPPNPTYSLSAHVFNPNSGTQGASGTNPQQSSNAPMGIAFCMCNGWKKAKGVKVVPGCTSSRCQSLGRSINATRNRHHLSRMHHMEQLSKARTSAIAAVHAAVGATAASLQSTPSSLASGITAASGSGVTPSSSTISPSINTTPAHASTNAAHLPPRPFLNPPPAGNPSAPQSAHGATPQQPVPPPAHSSKSNPPHAHQIRDPPWPMRYYPKSKGTVQKTAPTTPNPLSRHAKDPFLTRPRPTPSQPAPAQNEDIRKMFCARVLTGNCALGAPCMVKPPPLDVNDPYGRAFDSCVDRLDNPKIFVIFDNAQCYPEYIIEYKVSAQTCDYSV</sequence>
<dbReference type="GO" id="GO:0005634">
    <property type="term" value="C:nucleus"/>
    <property type="evidence" value="ECO:0007669"/>
    <property type="project" value="TreeGrafter"/>
</dbReference>
<feature type="domain" description="PARP catalytic" evidence="3">
    <location>
        <begin position="580"/>
        <end position="1140"/>
    </location>
</feature>
<dbReference type="GO" id="GO:1990404">
    <property type="term" value="F:NAD+-protein mono-ADP-ribosyltransferase activity"/>
    <property type="evidence" value="ECO:0007669"/>
    <property type="project" value="TreeGrafter"/>
</dbReference>
<dbReference type="Gene3D" id="3.90.228.10">
    <property type="match status" value="2"/>
</dbReference>
<feature type="compositionally biased region" description="Polar residues" evidence="2">
    <location>
        <begin position="824"/>
        <end position="840"/>
    </location>
</feature>
<dbReference type="Pfam" id="PF00644">
    <property type="entry name" value="PARP"/>
    <property type="match status" value="1"/>
</dbReference>
<keyword evidence="1" id="KW-0808">Transferase</keyword>
<feature type="region of interest" description="Disordered" evidence="2">
    <location>
        <begin position="86"/>
        <end position="236"/>
    </location>
</feature>
<dbReference type="AlphaFoldDB" id="A0A8S4QBK1"/>
<feature type="region of interest" description="Disordered" evidence="2">
    <location>
        <begin position="757"/>
        <end position="840"/>
    </location>
</feature>
<feature type="compositionally biased region" description="Low complexity" evidence="2">
    <location>
        <begin position="272"/>
        <end position="288"/>
    </location>
</feature>
<dbReference type="GO" id="GO:0003950">
    <property type="term" value="F:NAD+ poly-ADP-ribosyltransferase activity"/>
    <property type="evidence" value="ECO:0007669"/>
    <property type="project" value="UniProtKB-UniRule"/>
</dbReference>
<feature type="region of interest" description="Disordered" evidence="2">
    <location>
        <begin position="15"/>
        <end position="34"/>
    </location>
</feature>
<dbReference type="SUPFAM" id="SSF56399">
    <property type="entry name" value="ADP-ribosylation"/>
    <property type="match status" value="2"/>
</dbReference>
<feature type="compositionally biased region" description="Polar residues" evidence="2">
    <location>
        <begin position="1024"/>
        <end position="1036"/>
    </location>
</feature>
<dbReference type="PANTHER" id="PTHR45740:SF2">
    <property type="entry name" value="POLY [ADP-RIBOSE] POLYMERASE"/>
    <property type="match status" value="1"/>
</dbReference>
<dbReference type="EC" id="2.4.2.-" evidence="1"/>
<gene>
    <name evidence="4" type="ORF">OFUS_LOCUS26581</name>
</gene>
<feature type="compositionally biased region" description="Polar residues" evidence="2">
    <location>
        <begin position="188"/>
        <end position="206"/>
    </location>
</feature>
<dbReference type="PROSITE" id="PS51059">
    <property type="entry name" value="PARP_CATALYTIC"/>
    <property type="match status" value="1"/>
</dbReference>
<name>A0A8S4QBK1_OWEFU</name>
<dbReference type="EMBL" id="CAIIXF020000185">
    <property type="protein sequence ID" value="CAH1802942.1"/>
    <property type="molecule type" value="Genomic_DNA"/>
</dbReference>
<dbReference type="OrthoDB" id="438889at2759"/>
<feature type="compositionally biased region" description="Polar residues" evidence="2">
    <location>
        <begin position="758"/>
        <end position="808"/>
    </location>
</feature>
<protein>
    <recommendedName>
        <fullName evidence="1">Poly [ADP-ribose] polymerase</fullName>
        <shortName evidence="1">PARP</shortName>
        <ecNumber evidence="1">2.4.2.-</ecNumber>
    </recommendedName>
</protein>
<feature type="compositionally biased region" description="Low complexity" evidence="2">
    <location>
        <begin position="119"/>
        <end position="128"/>
    </location>
</feature>
<evidence type="ECO:0000256" key="1">
    <source>
        <dbReference type="RuleBase" id="RU362114"/>
    </source>
</evidence>
<evidence type="ECO:0000259" key="3">
    <source>
        <dbReference type="PROSITE" id="PS51059"/>
    </source>
</evidence>
<comment type="caution">
    <text evidence="4">The sequence shown here is derived from an EMBL/GenBank/DDBJ whole genome shotgun (WGS) entry which is preliminary data.</text>
</comment>
<evidence type="ECO:0000313" key="5">
    <source>
        <dbReference type="Proteomes" id="UP000749559"/>
    </source>
</evidence>
<evidence type="ECO:0000256" key="2">
    <source>
        <dbReference type="SAM" id="MobiDB-lite"/>
    </source>
</evidence>
<proteinExistence type="predicted"/>